<dbReference type="EMBL" id="JBBXJM010000001">
    <property type="protein sequence ID" value="KAL1412786.1"/>
    <property type="molecule type" value="Genomic_DNA"/>
</dbReference>
<dbReference type="InterPro" id="IPR027417">
    <property type="entry name" value="P-loop_NTPase"/>
</dbReference>
<evidence type="ECO:0000256" key="1">
    <source>
        <dbReference type="ARBA" id="ARBA00005417"/>
    </source>
</evidence>
<keyword evidence="5" id="KW-1185">Reference proteome</keyword>
<dbReference type="RefSeq" id="XP_069212730.1">
    <property type="nucleotide sequence ID" value="XM_069349186.1"/>
</dbReference>
<dbReference type="Proteomes" id="UP001565368">
    <property type="component" value="Unassembled WGS sequence"/>
</dbReference>
<evidence type="ECO:0000256" key="2">
    <source>
        <dbReference type="ARBA" id="ARBA00022448"/>
    </source>
</evidence>
<proteinExistence type="inferred from homology"/>
<dbReference type="PANTHER" id="PTHR43117:SF4">
    <property type="entry name" value="OSMOPROTECTANT IMPORT ATP-BINDING PROTEIN OSMV"/>
    <property type="match status" value="1"/>
</dbReference>
<dbReference type="PANTHER" id="PTHR43117">
    <property type="entry name" value="OSMOPROTECTANT IMPORT ATP-BINDING PROTEIN OSMV"/>
    <property type="match status" value="1"/>
</dbReference>
<dbReference type="PROSITE" id="PS50893">
    <property type="entry name" value="ABC_TRANSPORTER_2"/>
    <property type="match status" value="2"/>
</dbReference>
<keyword evidence="2" id="KW-0813">Transport</keyword>
<dbReference type="Pfam" id="PF00005">
    <property type="entry name" value="ABC_tran"/>
    <property type="match status" value="1"/>
</dbReference>
<dbReference type="InterPro" id="IPR003439">
    <property type="entry name" value="ABC_transporter-like_ATP-bd"/>
</dbReference>
<feature type="domain" description="ABC transporter" evidence="3">
    <location>
        <begin position="310"/>
        <end position="553"/>
    </location>
</feature>
<organism evidence="4 5">
    <name type="scientific">Vanrija albida</name>
    <dbReference type="NCBI Taxonomy" id="181172"/>
    <lineage>
        <taxon>Eukaryota</taxon>
        <taxon>Fungi</taxon>
        <taxon>Dikarya</taxon>
        <taxon>Basidiomycota</taxon>
        <taxon>Agaricomycotina</taxon>
        <taxon>Tremellomycetes</taxon>
        <taxon>Trichosporonales</taxon>
        <taxon>Trichosporonaceae</taxon>
        <taxon>Vanrija</taxon>
    </lineage>
</organism>
<name>A0ABR3QEI1_9TREE</name>
<comment type="caution">
    <text evidence="4">The sequence shown here is derived from an EMBL/GenBank/DDBJ whole genome shotgun (WGS) entry which is preliminary data.</text>
</comment>
<evidence type="ECO:0000313" key="4">
    <source>
        <dbReference type="EMBL" id="KAL1412786.1"/>
    </source>
</evidence>
<gene>
    <name evidence="4" type="ORF">Q8F55_000534</name>
</gene>
<evidence type="ECO:0000313" key="5">
    <source>
        <dbReference type="Proteomes" id="UP001565368"/>
    </source>
</evidence>
<sequence>MRTTLLRHARPLLRAPRATRWLSTAPKPAPHVQLPPAATVHPFGSAQHAAAQDALLRFPASGWRVRSDGGEGWAIVGDAEGRRLAVETILGRHRILPPSPALPVNELPPPARASADDWRAVRYLAFARPSTTGEFTDYTARYGALQEEDKLTLREKLAAAFGTSDQAQANIAAAVAYMGLEALVDVPAIALSSGQTRRARIATALMARPALLVLEDPMAGLDVASRARVDRLLGELNAADDEPRILLVLRDKGDDTLASWVTDVLEVRGGDVWAGPRAEWEARRAARGDEAHAAVPEAEGPSSAEPIAELAGVNVSYAEGARRVLKDVSWAIRPGDRWHLQGSNGSGKTTLLSVLLGHHPRSFALPAQALTLFGKPRRETPTPVLRALIGHTSPEVFAAFPRNMSLDAEDAVGSGFEGVFSRRKLTEGQKARVLALLDAFRPHLAKSRTGRPTNASAKELSRQMFAHFTPPQQALLLFLRAVVSRPPLLVLDEPTQGMDEEIWEACRAFLAQEWAEMKAEGKEQAVVVVSHYEDEVPWKHGRVLRLDDGVAVVE</sequence>
<feature type="domain" description="ABC transporter" evidence="3">
    <location>
        <begin position="1"/>
        <end position="294"/>
    </location>
</feature>
<dbReference type="GeneID" id="95981577"/>
<reference evidence="4 5" key="1">
    <citation type="submission" date="2023-08" db="EMBL/GenBank/DDBJ databases">
        <title>Annotated Genome Sequence of Vanrija albida AlHP1.</title>
        <authorList>
            <person name="Herzog R."/>
        </authorList>
    </citation>
    <scope>NUCLEOTIDE SEQUENCE [LARGE SCALE GENOMIC DNA]</scope>
    <source>
        <strain evidence="4 5">AlHP1</strain>
    </source>
</reference>
<comment type="similarity">
    <text evidence="1">Belongs to the ABC transporter superfamily.</text>
</comment>
<protein>
    <recommendedName>
        <fullName evidence="3">ABC transporter domain-containing protein</fullName>
    </recommendedName>
</protein>
<dbReference type="SUPFAM" id="SSF52540">
    <property type="entry name" value="P-loop containing nucleoside triphosphate hydrolases"/>
    <property type="match status" value="2"/>
</dbReference>
<dbReference type="Gene3D" id="3.40.50.300">
    <property type="entry name" value="P-loop containing nucleotide triphosphate hydrolases"/>
    <property type="match status" value="2"/>
</dbReference>
<accession>A0ABR3QEI1</accession>
<evidence type="ECO:0000259" key="3">
    <source>
        <dbReference type="PROSITE" id="PS50893"/>
    </source>
</evidence>